<proteinExistence type="inferred from homology"/>
<feature type="transmembrane region" description="Helical" evidence="7">
    <location>
        <begin position="450"/>
        <end position="481"/>
    </location>
</feature>
<sequence>MPIDLAGLLRRLLSDSHIYFALKVLLAIAGLLAFALVQGDIQLTVLLSLGVVAGAIAETDDSLWGRVKNLAMTLVCFLFASLCVQYLFPTPWLFALGLAGSTFIFVMVGALGQRYATISFGSLLIAIYTMLGAAKAPDLFYQPLALGAGALWYGLVSLLWLWLLPYKTLHEQLAQSYFALARYLLEKSRFFPADEHGAQAIRHNLAQLNINLVNALSLTKTALNARLNARSGRRHQVAPELASLLRLYLLALEIQERATSSHYPYSKLEAELKQGIVLDGFQEVFLQLSEACQQLGYAILVHKPYTHHKRIHWTLEALGDQLEFTHLKQHYPKTLLTPMKFLRRNLASINQLLASAEALQNPDQPSSELPALARAAPLPLLTLFKQHLTPNSMVFRHALRLSLGLVVGYGILQAFQLDKGYWILLTVLFVCQPSYSATRRRLVQRMLGTFAGILIGVPVLWLFPELHLQLGIMGLAAFLFFTQVRSNYSAAVCFITLYVLMAFNLLDGIGFAILGPRLLDTLLGCLLSYALVAWLWPDWQYKRLPSLIANSLSANASYLSAVLASLHRQRDESLDYRVARKCAHLADSELAMAWQSMLVEPSKRRRFLDLCFTLTWRNHALLSYISALGAHRDKLEAIPGLDEIGRHISHTLERAAGHLAGEMPERLEGQCPELAPDSSEEQLMLTQQLTLISELADELLSLANESRLLTQGQGATMPAQS</sequence>
<dbReference type="GO" id="GO:0005886">
    <property type="term" value="C:plasma membrane"/>
    <property type="evidence" value="ECO:0007669"/>
    <property type="project" value="UniProtKB-SubCell"/>
</dbReference>
<evidence type="ECO:0000256" key="6">
    <source>
        <dbReference type="ARBA" id="ARBA00043993"/>
    </source>
</evidence>
<feature type="transmembrane region" description="Helical" evidence="7">
    <location>
        <begin position="487"/>
        <end position="506"/>
    </location>
</feature>
<dbReference type="AlphaFoldDB" id="A0A2M8HCI3"/>
<dbReference type="Pfam" id="PF12805">
    <property type="entry name" value="FUSC-like"/>
    <property type="match status" value="1"/>
</dbReference>
<comment type="similarity">
    <text evidence="6">Belongs to the YccS/YhfK family.</text>
</comment>
<dbReference type="InterPro" id="IPR032692">
    <property type="entry name" value="YccS_N"/>
</dbReference>
<feature type="transmembrane region" description="Helical" evidence="7">
    <location>
        <begin position="94"/>
        <end position="111"/>
    </location>
</feature>
<gene>
    <name evidence="10" type="primary">yccS</name>
    <name evidence="10" type="ORF">CUC44_06180</name>
</gene>
<feature type="domain" description="Integral membrane bound transporter" evidence="9">
    <location>
        <begin position="409"/>
        <end position="528"/>
    </location>
</feature>
<feature type="transmembrane region" description="Helical" evidence="7">
    <location>
        <begin position="69"/>
        <end position="88"/>
    </location>
</feature>
<dbReference type="NCBIfam" id="TIGR01666">
    <property type="entry name" value="YCCS"/>
    <property type="match status" value="1"/>
</dbReference>
<feature type="domain" description="Integral membrane protein YccS N-terminal" evidence="8">
    <location>
        <begin position="69"/>
        <end position="353"/>
    </location>
</feature>
<protein>
    <submittedName>
        <fullName evidence="10">TIGR01666 family membrane protein</fullName>
    </submittedName>
</protein>
<dbReference type="InterPro" id="IPR010019">
    <property type="entry name" value="Integral_membrane_YccS"/>
</dbReference>
<dbReference type="InterPro" id="IPR049453">
    <property type="entry name" value="Memb_transporter_dom"/>
</dbReference>
<evidence type="ECO:0000256" key="7">
    <source>
        <dbReference type="SAM" id="Phobius"/>
    </source>
</evidence>
<evidence type="ECO:0000259" key="8">
    <source>
        <dbReference type="Pfam" id="PF12805"/>
    </source>
</evidence>
<evidence type="ECO:0000313" key="10">
    <source>
        <dbReference type="EMBL" id="PJC94276.1"/>
    </source>
</evidence>
<dbReference type="PANTHER" id="PTHR30509:SF8">
    <property type="entry name" value="INNER MEMBRANE PROTEIN YCCS"/>
    <property type="match status" value="1"/>
</dbReference>
<evidence type="ECO:0000256" key="1">
    <source>
        <dbReference type="ARBA" id="ARBA00004651"/>
    </source>
</evidence>
<evidence type="ECO:0000256" key="4">
    <source>
        <dbReference type="ARBA" id="ARBA00022989"/>
    </source>
</evidence>
<dbReference type="Proteomes" id="UP000232060">
    <property type="component" value="Unassembled WGS sequence"/>
</dbReference>
<keyword evidence="4 7" id="KW-1133">Transmembrane helix</keyword>
<evidence type="ECO:0000256" key="3">
    <source>
        <dbReference type="ARBA" id="ARBA00022692"/>
    </source>
</evidence>
<accession>A0A2M8HCI3</accession>
<dbReference type="Pfam" id="PF13515">
    <property type="entry name" value="FUSC_2"/>
    <property type="match status" value="1"/>
</dbReference>
<dbReference type="EMBL" id="PGCP01000005">
    <property type="protein sequence ID" value="PJC94276.1"/>
    <property type="molecule type" value="Genomic_DNA"/>
</dbReference>
<feature type="transmembrane region" description="Helical" evidence="7">
    <location>
        <begin position="140"/>
        <end position="163"/>
    </location>
</feature>
<name>A0A2M8HCI3_9GAMM</name>
<keyword evidence="11" id="KW-1185">Reference proteome</keyword>
<keyword evidence="3 7" id="KW-0812">Transmembrane</keyword>
<organism evidence="10 11">
    <name type="scientific">Aeromonas lusitana</name>
    <dbReference type="NCBI Taxonomy" id="931529"/>
    <lineage>
        <taxon>Bacteria</taxon>
        <taxon>Pseudomonadati</taxon>
        <taxon>Pseudomonadota</taxon>
        <taxon>Gammaproteobacteria</taxon>
        <taxon>Aeromonadales</taxon>
        <taxon>Aeromonadaceae</taxon>
        <taxon>Aeromonas</taxon>
    </lineage>
</organism>
<keyword evidence="5 7" id="KW-0472">Membrane</keyword>
<dbReference type="PANTHER" id="PTHR30509">
    <property type="entry name" value="P-HYDROXYBENZOIC ACID EFFLUX PUMP SUBUNIT-RELATED"/>
    <property type="match status" value="1"/>
</dbReference>
<evidence type="ECO:0000259" key="9">
    <source>
        <dbReference type="Pfam" id="PF13515"/>
    </source>
</evidence>
<evidence type="ECO:0000256" key="5">
    <source>
        <dbReference type="ARBA" id="ARBA00023136"/>
    </source>
</evidence>
<evidence type="ECO:0000256" key="2">
    <source>
        <dbReference type="ARBA" id="ARBA00022475"/>
    </source>
</evidence>
<comment type="caution">
    <text evidence="10">The sequence shown here is derived from an EMBL/GenBank/DDBJ whole genome shotgun (WGS) entry which is preliminary data.</text>
</comment>
<reference evidence="10 11" key="1">
    <citation type="submission" date="2017-11" db="EMBL/GenBank/DDBJ databases">
        <title>Draft genome sequence of environmental isolate Aeromonas lusitania sp. nov. MDC 2473.</title>
        <authorList>
            <person name="Colston S.M."/>
            <person name="Navarro A."/>
            <person name="Martinez-Murcia A.J."/>
            <person name="Graf J."/>
        </authorList>
    </citation>
    <scope>NUCLEOTIDE SEQUENCE [LARGE SCALE GENOMIC DNA]</scope>
    <source>
        <strain evidence="10 11">MDC 2473</strain>
    </source>
</reference>
<evidence type="ECO:0000313" key="11">
    <source>
        <dbReference type="Proteomes" id="UP000232060"/>
    </source>
</evidence>
<comment type="subcellular location">
    <subcellularLocation>
        <location evidence="1">Cell membrane</location>
        <topology evidence="1">Multi-pass membrane protein</topology>
    </subcellularLocation>
</comment>
<dbReference type="NCBIfam" id="TIGR01667">
    <property type="entry name" value="YCCS_YHFK"/>
    <property type="match status" value="1"/>
</dbReference>
<dbReference type="RefSeq" id="WP_100859094.1">
    <property type="nucleotide sequence ID" value="NZ_PGCP01000005.1"/>
</dbReference>
<feature type="transmembrane region" description="Helical" evidence="7">
    <location>
        <begin position="18"/>
        <end position="35"/>
    </location>
</feature>
<dbReference type="InterPro" id="IPR010020">
    <property type="entry name" value="Integral_membrane_YCCS_YHJK"/>
</dbReference>
<feature type="transmembrane region" description="Helical" evidence="7">
    <location>
        <begin position="118"/>
        <end position="134"/>
    </location>
</feature>
<keyword evidence="2" id="KW-1003">Cell membrane</keyword>
<dbReference type="OrthoDB" id="8670769at2"/>